<organism evidence="2">
    <name type="scientific">anaerobic digester metagenome</name>
    <dbReference type="NCBI Taxonomy" id="1263854"/>
    <lineage>
        <taxon>unclassified sequences</taxon>
        <taxon>metagenomes</taxon>
        <taxon>ecological metagenomes</taxon>
    </lineage>
</organism>
<dbReference type="InterPro" id="IPR003731">
    <property type="entry name" value="Di-Nase_FeMo-co_biosynth"/>
</dbReference>
<sequence>MFIAVAADDQSLESLVSEEFILCKYLLIVDMDKMKFIAVENEGDPLGEVLARKITEYNCEGVITGKLTPEAFEIIAGDGVTRFDGRGHSVKEALDLMAQRALKLIRNPEGTDDCGGDHSEGNCGGYLN</sequence>
<dbReference type="Pfam" id="PF02579">
    <property type="entry name" value="Nitro_FeMo-Co"/>
    <property type="match status" value="1"/>
</dbReference>
<name>A0A485LZG2_9ZZZZ</name>
<feature type="domain" description="Dinitrogenase iron-molybdenum cofactor biosynthesis" evidence="1">
    <location>
        <begin position="13"/>
        <end position="97"/>
    </location>
</feature>
<evidence type="ECO:0000259" key="1">
    <source>
        <dbReference type="Pfam" id="PF02579"/>
    </source>
</evidence>
<protein>
    <submittedName>
        <fullName evidence="2">Dinitrogenase iron-molybdenum cofactor</fullName>
    </submittedName>
</protein>
<proteinExistence type="predicted"/>
<dbReference type="PANTHER" id="PTHR42983">
    <property type="entry name" value="DINITROGENASE IRON-MOLYBDENUM COFACTOR PROTEIN-RELATED"/>
    <property type="match status" value="1"/>
</dbReference>
<dbReference type="InterPro" id="IPR036105">
    <property type="entry name" value="DiNase_FeMo-co_biosyn_sf"/>
</dbReference>
<accession>A0A485LZG2</accession>
<dbReference type="EMBL" id="CAADRN010000150">
    <property type="protein sequence ID" value="VFU13891.1"/>
    <property type="molecule type" value="Genomic_DNA"/>
</dbReference>
<reference evidence="2" key="1">
    <citation type="submission" date="2019-03" db="EMBL/GenBank/DDBJ databases">
        <authorList>
            <person name="Hao L."/>
        </authorList>
    </citation>
    <scope>NUCLEOTIDE SEQUENCE</scope>
</reference>
<dbReference type="PANTHER" id="PTHR42983:SF1">
    <property type="entry name" value="IRON-MOLYBDENUM PROTEIN"/>
    <property type="match status" value="1"/>
</dbReference>
<dbReference type="Gene3D" id="3.30.420.130">
    <property type="entry name" value="Dinitrogenase iron-molybdenum cofactor biosynthesis domain"/>
    <property type="match status" value="1"/>
</dbReference>
<dbReference type="SUPFAM" id="SSF53146">
    <property type="entry name" value="Nitrogenase accessory factor-like"/>
    <property type="match status" value="1"/>
</dbReference>
<dbReference type="AlphaFoldDB" id="A0A485LZG2"/>
<gene>
    <name evidence="2" type="ORF">SCFA_2330003</name>
</gene>
<evidence type="ECO:0000313" key="2">
    <source>
        <dbReference type="EMBL" id="VFU13891.1"/>
    </source>
</evidence>